<dbReference type="EMBL" id="NRRY01000081">
    <property type="protein sequence ID" value="MBK1621536.1"/>
    <property type="molecule type" value="Genomic_DNA"/>
</dbReference>
<feature type="compositionally biased region" description="Polar residues" evidence="1">
    <location>
        <begin position="78"/>
        <end position="87"/>
    </location>
</feature>
<dbReference type="InterPro" id="IPR014118">
    <property type="entry name" value="T4SS_TraV"/>
</dbReference>
<gene>
    <name evidence="3" type="ORF">CKO42_24610</name>
</gene>
<evidence type="ECO:0000256" key="2">
    <source>
        <dbReference type="SAM" id="SignalP"/>
    </source>
</evidence>
<feature type="chain" id="PRO_5040775739" description="TraV family lipoprotein" evidence="2">
    <location>
        <begin position="27"/>
        <end position="161"/>
    </location>
</feature>
<evidence type="ECO:0000256" key="1">
    <source>
        <dbReference type="SAM" id="MobiDB-lite"/>
    </source>
</evidence>
<dbReference type="AlphaFoldDB" id="A0A9X0WDP7"/>
<reference evidence="3 4" key="1">
    <citation type="journal article" date="2020" name="Microorganisms">
        <title>Osmotic Adaptation and Compatible Solute Biosynthesis of Phototrophic Bacteria as Revealed from Genome Analyses.</title>
        <authorList>
            <person name="Imhoff J.F."/>
            <person name="Rahn T."/>
            <person name="Kunzel S."/>
            <person name="Keller A."/>
            <person name="Neulinger S.C."/>
        </authorList>
    </citation>
    <scope>NUCLEOTIDE SEQUENCE [LARGE SCALE GENOMIC DNA]</scope>
    <source>
        <strain evidence="3 4">DSM 25653</strain>
    </source>
</reference>
<dbReference type="Pfam" id="PF09676">
    <property type="entry name" value="TraV"/>
    <property type="match status" value="1"/>
</dbReference>
<evidence type="ECO:0008006" key="5">
    <source>
        <dbReference type="Google" id="ProtNLM"/>
    </source>
</evidence>
<dbReference type="PROSITE" id="PS51257">
    <property type="entry name" value="PROKAR_LIPOPROTEIN"/>
    <property type="match status" value="1"/>
</dbReference>
<keyword evidence="4" id="KW-1185">Reference proteome</keyword>
<organism evidence="3 4">
    <name type="scientific">Lamprobacter modestohalophilus</name>
    <dbReference type="NCBI Taxonomy" id="1064514"/>
    <lineage>
        <taxon>Bacteria</taxon>
        <taxon>Pseudomonadati</taxon>
        <taxon>Pseudomonadota</taxon>
        <taxon>Gammaproteobacteria</taxon>
        <taxon>Chromatiales</taxon>
        <taxon>Chromatiaceae</taxon>
        <taxon>Lamprobacter</taxon>
    </lineage>
</organism>
<proteinExistence type="predicted"/>
<sequence length="161" mass="16783">MRSTQSSWVMLSASALILLLSGCSGSLPKTLPSTTPDTLTALQAQQSMASSRSRSAASASESSGQASIAQSAADPGESTASAPSESTHGAPAPIRAPASVMRVWVAPWEDADGTLHGANHLYIEVLPRRWQLDGAVLPAAGVLQPLQIAERSQTDLTNHRR</sequence>
<evidence type="ECO:0000313" key="3">
    <source>
        <dbReference type="EMBL" id="MBK1621536.1"/>
    </source>
</evidence>
<feature type="compositionally biased region" description="Low complexity" evidence="1">
    <location>
        <begin position="43"/>
        <end position="73"/>
    </location>
</feature>
<name>A0A9X0WDP7_9GAMM</name>
<keyword evidence="2" id="KW-0732">Signal</keyword>
<protein>
    <recommendedName>
        <fullName evidence="5">TraV family lipoprotein</fullName>
    </recommendedName>
</protein>
<comment type="caution">
    <text evidence="3">The sequence shown here is derived from an EMBL/GenBank/DDBJ whole genome shotgun (WGS) entry which is preliminary data.</text>
</comment>
<dbReference type="Proteomes" id="UP001138768">
    <property type="component" value="Unassembled WGS sequence"/>
</dbReference>
<accession>A0A9X0WDP7</accession>
<feature type="signal peptide" evidence="2">
    <location>
        <begin position="1"/>
        <end position="26"/>
    </location>
</feature>
<evidence type="ECO:0000313" key="4">
    <source>
        <dbReference type="Proteomes" id="UP001138768"/>
    </source>
</evidence>
<feature type="region of interest" description="Disordered" evidence="1">
    <location>
        <begin position="43"/>
        <end position="93"/>
    </location>
</feature>